<keyword evidence="3" id="KW-1185">Reference proteome</keyword>
<evidence type="ECO:0000256" key="1">
    <source>
        <dbReference type="SAM" id="MobiDB-lite"/>
    </source>
</evidence>
<protein>
    <submittedName>
        <fullName evidence="2">Uncharacterized protein</fullName>
    </submittedName>
</protein>
<evidence type="ECO:0000313" key="3">
    <source>
        <dbReference type="Proteomes" id="UP001499930"/>
    </source>
</evidence>
<feature type="region of interest" description="Disordered" evidence="1">
    <location>
        <begin position="69"/>
        <end position="92"/>
    </location>
</feature>
<feature type="compositionally biased region" description="Basic and acidic residues" evidence="1">
    <location>
        <begin position="1"/>
        <end position="14"/>
    </location>
</feature>
<feature type="region of interest" description="Disordered" evidence="1">
    <location>
        <begin position="1"/>
        <end position="23"/>
    </location>
</feature>
<dbReference type="InterPro" id="IPR013762">
    <property type="entry name" value="Integrase-like_cat_sf"/>
</dbReference>
<dbReference type="EMBL" id="BAAAWD010000014">
    <property type="protein sequence ID" value="GAA3019250.1"/>
    <property type="molecule type" value="Genomic_DNA"/>
</dbReference>
<dbReference type="RefSeq" id="WP_344899289.1">
    <property type="nucleotide sequence ID" value="NZ_BAAAWD010000014.1"/>
</dbReference>
<dbReference type="Gene3D" id="1.10.443.10">
    <property type="entry name" value="Intergrase catalytic core"/>
    <property type="match status" value="1"/>
</dbReference>
<gene>
    <name evidence="2" type="ORF">GCM10017559_49290</name>
</gene>
<sequence length="92" mass="10576">MVWHSVRESGDTKTRKSQRTPAMPKRCLDALKLHRERQDVARKAADTNWQDNGLVFASKVGSDEQILSRSLAQHPDVDPARRERPPRRVVSF</sequence>
<proteinExistence type="predicted"/>
<reference evidence="3" key="1">
    <citation type="journal article" date="2019" name="Int. J. Syst. Evol. Microbiol.">
        <title>The Global Catalogue of Microorganisms (GCM) 10K type strain sequencing project: providing services to taxonomists for standard genome sequencing and annotation.</title>
        <authorList>
            <consortium name="The Broad Institute Genomics Platform"/>
            <consortium name="The Broad Institute Genome Sequencing Center for Infectious Disease"/>
            <person name="Wu L."/>
            <person name="Ma J."/>
        </authorList>
    </citation>
    <scope>NUCLEOTIDE SEQUENCE [LARGE SCALE GENOMIC DNA]</scope>
    <source>
        <strain evidence="3">JCM 3106</strain>
    </source>
</reference>
<organism evidence="2 3">
    <name type="scientific">Streptosporangium longisporum</name>
    <dbReference type="NCBI Taxonomy" id="46187"/>
    <lineage>
        <taxon>Bacteria</taxon>
        <taxon>Bacillati</taxon>
        <taxon>Actinomycetota</taxon>
        <taxon>Actinomycetes</taxon>
        <taxon>Streptosporangiales</taxon>
        <taxon>Streptosporangiaceae</taxon>
        <taxon>Streptosporangium</taxon>
    </lineage>
</organism>
<dbReference type="Proteomes" id="UP001499930">
    <property type="component" value="Unassembled WGS sequence"/>
</dbReference>
<accession>A0ABP6KT96</accession>
<name>A0ABP6KT96_9ACTN</name>
<evidence type="ECO:0000313" key="2">
    <source>
        <dbReference type="EMBL" id="GAA3019250.1"/>
    </source>
</evidence>
<comment type="caution">
    <text evidence="2">The sequence shown here is derived from an EMBL/GenBank/DDBJ whole genome shotgun (WGS) entry which is preliminary data.</text>
</comment>